<evidence type="ECO:0000259" key="1">
    <source>
        <dbReference type="Pfam" id="PF09994"/>
    </source>
</evidence>
<proteinExistence type="predicted"/>
<accession>A0A6L8LQD6</accession>
<dbReference type="PANTHER" id="PTHR33840">
    <property type="match status" value="1"/>
</dbReference>
<dbReference type="RefSeq" id="WP_160926952.1">
    <property type="nucleotide sequence ID" value="NZ_WWEU01000001.1"/>
</dbReference>
<keyword evidence="3" id="KW-1185">Reference proteome</keyword>
<dbReference type="InterPro" id="IPR018392">
    <property type="entry name" value="LysM"/>
</dbReference>
<dbReference type="Pfam" id="PF09994">
    <property type="entry name" value="T6SS_Tle1-like_cat"/>
    <property type="match status" value="1"/>
</dbReference>
<dbReference type="InterPro" id="IPR018712">
    <property type="entry name" value="Tle1-like_cat"/>
</dbReference>
<dbReference type="CDD" id="cd20709">
    <property type="entry name" value="MIX_V"/>
    <property type="match status" value="1"/>
</dbReference>
<name>A0A6L8LQD6_9VIBR</name>
<comment type="caution">
    <text evidence="2">The sequence shown here is derived from an EMBL/GenBank/DDBJ whole genome shotgun (WGS) entry which is preliminary data.</text>
</comment>
<dbReference type="PANTHER" id="PTHR33840:SF1">
    <property type="entry name" value="TLE1 PHOSPHOLIPASE DOMAIN-CONTAINING PROTEIN"/>
    <property type="match status" value="1"/>
</dbReference>
<organism evidence="2 3">
    <name type="scientific">Vibrio tetraodonis subsp. pristinus</name>
    <dbReference type="NCBI Taxonomy" id="2695891"/>
    <lineage>
        <taxon>Bacteria</taxon>
        <taxon>Pseudomonadati</taxon>
        <taxon>Pseudomonadota</taxon>
        <taxon>Gammaproteobacteria</taxon>
        <taxon>Vibrionales</taxon>
        <taxon>Vibrionaceae</taxon>
        <taxon>Vibrio</taxon>
    </lineage>
</organism>
<protein>
    <submittedName>
        <fullName evidence="2">DUF2235 domain-containing protein</fullName>
    </submittedName>
</protein>
<dbReference type="Proteomes" id="UP000478571">
    <property type="component" value="Unassembled WGS sequence"/>
</dbReference>
<reference evidence="2 3" key="1">
    <citation type="submission" date="2020-01" db="EMBL/GenBank/DDBJ databases">
        <title>Draft Genome Sequence of Vibrio sp. strain OCN044, Isolated from a Healthy Coral at Palmyra Atoll.</title>
        <authorList>
            <person name="Videau P."/>
            <person name="Loughran R."/>
            <person name="Esquivel A."/>
            <person name="Deadmond M."/>
            <person name="Paddock B.E."/>
            <person name="Saw J.H."/>
            <person name="Ushijima B."/>
        </authorList>
    </citation>
    <scope>NUCLEOTIDE SEQUENCE [LARGE SCALE GENOMIC DNA]</scope>
    <source>
        <strain evidence="2 3">OCN044</strain>
    </source>
</reference>
<dbReference type="CDD" id="cd00118">
    <property type="entry name" value="LysM"/>
    <property type="match status" value="1"/>
</dbReference>
<sequence length="893" mass="100823">MPLHFPRPTRRAGYAPVQEEIKLSPQPRIAETNNTPVAKFECRIKIHAPKDSLSSLQTGVFSLAKTPEETRIQSWKKAEEIQPHRHTILTAKCFKPEQKSLICERFLNMGISQSYTLSPKPIDSEHINAEFIPFTPVVESDDRLGHAAHGYYYYFYDGQLVYEMAILGKGRSAWQITRSAPSGISQELISKHTYTTLMVPVKIEQAPPAPQHIFYRRQKLTNDELAEINPAWLDENATKIDVNALVAACSEPLLGREQVNQEEAQTTRQTHTVGIKSDGKPEMWSDIAPQYGLTPKALVKLNPAYESDPMSLKAGDTLNVSEQAFFESGTLIAEQPCPQTDFTVGKAYPYGNVWGQYAKPQLSPSVLHLFEDARIPEHSPVFNVQKVQEKILRIGVFFDGTGQNRLNDLYKESRGVKSRTNVARLFEAYPLDDDSQKIYVSGVGTVDDAWQNPTMIDEGDDESNLGQAFGVEPNRLPSAPVFLAPPLNHIVNGTLELISGETGAFYKWQNWCRAYFGIVRSLQEDKFFQDITHIEFDVFGFSRGAALARHFVNAIKDGLPDYNKPRNGESYGEVFPNLLAHIDDESVEAKHGYYPDESRTCSVRFVGLFDTVGSFYQAGDNEEGNFQLDLDAKCAERVFQITAHHEYRKNFPLTSLRSSKGMLQGHFYEEAFAGCHTDIGGGYPSKHQYDKQGLPERYGMPRSATFNRELIKTESISGLFSETIRSSNPQHAQAAESRRQVLIDKEAKAWEKECRAKGRYGVLKEVNQSLYYYVYHPISNGLSALPLERMRQQGEAMGIKWQMDDFQLPQDFDVLTGSDVSLTALNNKLLAQPLGSITSEYWMAEIRQYGRDWIHRPHDTVINPGFDTVYEKTVNGVTTESNQLKRVVFTNDS</sequence>
<feature type="domain" description="T6SS Phospholipase effector Tle1-like catalytic" evidence="1">
    <location>
        <begin position="394"/>
        <end position="687"/>
    </location>
</feature>
<dbReference type="EMBL" id="WWEU01000001">
    <property type="protein sequence ID" value="MYM58261.1"/>
    <property type="molecule type" value="Genomic_DNA"/>
</dbReference>
<evidence type="ECO:0000313" key="3">
    <source>
        <dbReference type="Proteomes" id="UP000478571"/>
    </source>
</evidence>
<dbReference type="AlphaFoldDB" id="A0A6L8LQD6"/>
<evidence type="ECO:0000313" key="2">
    <source>
        <dbReference type="EMBL" id="MYM58261.1"/>
    </source>
</evidence>
<gene>
    <name evidence="2" type="ORF">GTG28_03405</name>
</gene>